<feature type="compositionally biased region" description="Low complexity" evidence="2">
    <location>
        <begin position="140"/>
        <end position="151"/>
    </location>
</feature>
<dbReference type="EMBL" id="JAHRHY010000014">
    <property type="protein sequence ID" value="KAG9064338.1"/>
    <property type="molecule type" value="Genomic_DNA"/>
</dbReference>
<reference evidence="3" key="1">
    <citation type="submission" date="2021-06" db="EMBL/GenBank/DDBJ databases">
        <title>Genome Sequence of Mortierella hyaline Strain SCG-10, a Cold-Adapted, Nitrate-Reducing Fungus Isolated from Soil in Minnesota, USA.</title>
        <authorList>
            <person name="Aldossari N."/>
        </authorList>
    </citation>
    <scope>NUCLEOTIDE SEQUENCE</scope>
    <source>
        <strain evidence="3">SCG-10</strain>
    </source>
</reference>
<proteinExistence type="predicted"/>
<dbReference type="AlphaFoldDB" id="A0A9P7XPM5"/>
<feature type="region of interest" description="Disordered" evidence="2">
    <location>
        <begin position="1"/>
        <end position="22"/>
    </location>
</feature>
<name>A0A9P7XPM5_9FUNG</name>
<comment type="caution">
    <text evidence="3">The sequence shown here is derived from an EMBL/GenBank/DDBJ whole genome shotgun (WGS) entry which is preliminary data.</text>
</comment>
<feature type="region of interest" description="Disordered" evidence="2">
    <location>
        <begin position="474"/>
        <end position="541"/>
    </location>
</feature>
<feature type="compositionally biased region" description="Polar residues" evidence="2">
    <location>
        <begin position="382"/>
        <end position="393"/>
    </location>
</feature>
<dbReference type="OrthoDB" id="2398825at2759"/>
<feature type="region of interest" description="Disordered" evidence="2">
    <location>
        <begin position="778"/>
        <end position="804"/>
    </location>
</feature>
<feature type="compositionally biased region" description="Low complexity" evidence="2">
    <location>
        <begin position="367"/>
        <end position="381"/>
    </location>
</feature>
<gene>
    <name evidence="3" type="ORF">KI688_003526</name>
</gene>
<feature type="region of interest" description="Disordered" evidence="2">
    <location>
        <begin position="104"/>
        <end position="300"/>
    </location>
</feature>
<feature type="compositionally biased region" description="Low complexity" evidence="2">
    <location>
        <begin position="212"/>
        <end position="227"/>
    </location>
</feature>
<feature type="region of interest" description="Disordered" evidence="2">
    <location>
        <begin position="436"/>
        <end position="457"/>
    </location>
</feature>
<accession>A0A9P7XPM5</accession>
<feature type="compositionally biased region" description="Acidic residues" evidence="2">
    <location>
        <begin position="1149"/>
        <end position="1160"/>
    </location>
</feature>
<feature type="region of interest" description="Disordered" evidence="2">
    <location>
        <begin position="1082"/>
        <end position="1160"/>
    </location>
</feature>
<feature type="region of interest" description="Disordered" evidence="2">
    <location>
        <begin position="578"/>
        <end position="608"/>
    </location>
</feature>
<evidence type="ECO:0000313" key="4">
    <source>
        <dbReference type="Proteomes" id="UP000707451"/>
    </source>
</evidence>
<dbReference type="Proteomes" id="UP000707451">
    <property type="component" value="Unassembled WGS sequence"/>
</dbReference>
<organism evidence="3 4">
    <name type="scientific">Linnemannia hyalina</name>
    <dbReference type="NCBI Taxonomy" id="64524"/>
    <lineage>
        <taxon>Eukaryota</taxon>
        <taxon>Fungi</taxon>
        <taxon>Fungi incertae sedis</taxon>
        <taxon>Mucoromycota</taxon>
        <taxon>Mortierellomycotina</taxon>
        <taxon>Mortierellomycetes</taxon>
        <taxon>Mortierellales</taxon>
        <taxon>Mortierellaceae</taxon>
        <taxon>Linnemannia</taxon>
    </lineage>
</organism>
<evidence type="ECO:0000256" key="2">
    <source>
        <dbReference type="SAM" id="MobiDB-lite"/>
    </source>
</evidence>
<keyword evidence="1" id="KW-0175">Coiled coil</keyword>
<feature type="compositionally biased region" description="Low complexity" evidence="2">
    <location>
        <begin position="179"/>
        <end position="201"/>
    </location>
</feature>
<keyword evidence="4" id="KW-1185">Reference proteome</keyword>
<feature type="coiled-coil region" evidence="1">
    <location>
        <begin position="855"/>
        <end position="889"/>
    </location>
</feature>
<feature type="compositionally biased region" description="Low complexity" evidence="2">
    <location>
        <begin position="1093"/>
        <end position="1125"/>
    </location>
</feature>
<feature type="compositionally biased region" description="Polar residues" evidence="2">
    <location>
        <begin position="115"/>
        <end position="132"/>
    </location>
</feature>
<evidence type="ECO:0000256" key="1">
    <source>
        <dbReference type="SAM" id="Coils"/>
    </source>
</evidence>
<feature type="compositionally biased region" description="Polar residues" evidence="2">
    <location>
        <begin position="1"/>
        <end position="13"/>
    </location>
</feature>
<feature type="compositionally biased region" description="Low complexity" evidence="2">
    <location>
        <begin position="578"/>
        <end position="596"/>
    </location>
</feature>
<feature type="region of interest" description="Disordered" evidence="2">
    <location>
        <begin position="366"/>
        <end position="402"/>
    </location>
</feature>
<protein>
    <submittedName>
        <fullName evidence="3">Uncharacterized protein</fullName>
    </submittedName>
</protein>
<feature type="compositionally biased region" description="Gly residues" evidence="2">
    <location>
        <begin position="530"/>
        <end position="540"/>
    </location>
</feature>
<evidence type="ECO:0000313" key="3">
    <source>
        <dbReference type="EMBL" id="KAG9064338.1"/>
    </source>
</evidence>
<feature type="coiled-coil region" evidence="1">
    <location>
        <begin position="1002"/>
        <end position="1029"/>
    </location>
</feature>
<sequence>MHPHQHQQYSSDGAMSYDADTAEGDSEGMKLYQYDNNQQQGQGRHGLHHIDSDPDIYGKNSGAMAAEFTLSSTPPSQQHNNGIDNKKRMLMAAAAAATMIDMNEYPEDRNDDGHQQQYPTKNSNRSSPTLPSSGVRRVVGHGQSHGAQGAAYHLQQGQSLHRPDHAQQPLQHEGPQKSPPAQQRRPKQQHQQQQQQQQQQPQHPPNHYGYDLQQQQQQRNQRSPPLLQHEHHSLYQQQPQQEPNRSANSSSNKGQHHPRPPKLIHVAPPQQKEEQQQPTMTSSPSPPPRKASLKNAKALAGAGVGAENEYGGVSAQEQALLDDQAHYRAMMMASADSAVSLTGEGDKDTEYGDNSGNVGNNEVWMASPSSHSLDSRSNSLSNTQAAANQSGGSDTCVVGAPHQGGTGAATGVGGGGGESPLAQPNLPLYPQKATTAAAGREGVSKSRSGSLSSAHAHVVRGPGWQIRMPGGGNGEGSVTVDMGTSTLQPPVPSSPGKTGWEREDATPTTPVPAYHFPAPKNGGTDNGKDSGTGAGAGVGGHQHSHSLFDFFRGRKSSIHKNSALHQQAAAAAAVAYTASHGSGSGSGSESLAGADAHPPALPLMGTPPSIARSRLGSVAALGPPAPPPLRKQSLDVSVLSGYHHHAPSAAGGGGGGGPFRLDRHAATMPTLPSSTSSPVFGVSRVGALTPTQAMEAITFSTIPLTPTITASTNVGATTSSNSTQSTLSKVAAAVVGVTVGKRRPSIVGEVDASAGGNGLGLLKYREKPPPVRLVVKQQQQQVQYQHQHSGAESDGFGGGGGGTALDAEQLQNHAQFMRSEKSMAELMEYVDRMYHTVMNKDVALEYSRTQISVLRKELDQNRVRSEDDRKSLTAEVDMVKEQVVIMEENFLLWRTKVHNDQMAHQEEFLQESLVKQDRMEELEDKLYASQEEVTRLRNRLLVLEYEDGYVGPTAFLPSPTTTTSFTSDCNHHLSDPYNHSTTIAIEYGPITVNSHKRRSGDFRIMEQRAQSFEGQVQELKKAMEKLKQDQGKDLAELRMKFGAKCSKLEHDVHAAKMESTMYNEMMHEVVTENDDLRKQLKDAQRQLRRQGLSTSTSTGSSSGSSTNTNNNYGSNSNSSNAVKSKSSSRPRRNPDHYGFPDDGCYSLDGSDDDDMEDIVI</sequence>
<feature type="compositionally biased region" description="Low complexity" evidence="2">
    <location>
        <begin position="778"/>
        <end position="787"/>
    </location>
</feature>
<feature type="compositionally biased region" description="Polar residues" evidence="2">
    <location>
        <begin position="234"/>
        <end position="253"/>
    </location>
</feature>